<evidence type="ECO:0000313" key="4">
    <source>
        <dbReference type="Proteomes" id="UP000193944"/>
    </source>
</evidence>
<dbReference type="InterPro" id="IPR003034">
    <property type="entry name" value="SAP_dom"/>
</dbReference>
<keyword evidence="4" id="KW-1185">Reference proteome</keyword>
<evidence type="ECO:0000259" key="2">
    <source>
        <dbReference type="Pfam" id="PF02037"/>
    </source>
</evidence>
<proteinExistence type="predicted"/>
<comment type="caution">
    <text evidence="3">The sequence shown here is derived from an EMBL/GenBank/DDBJ whole genome shotgun (WGS) entry which is preliminary data.</text>
</comment>
<name>A0A1Y1WY10_9FUNG</name>
<evidence type="ECO:0000313" key="3">
    <source>
        <dbReference type="EMBL" id="ORX78086.1"/>
    </source>
</evidence>
<sequence length="190" mass="22593">MKEKEKYMKKSVQELKNLLKEKRKKVCGKKEVLVERLIMSNLDEINLKIKNELLCKLNLIKDFEVNNNNNRYLYSKVENIVTKPPIPSISKKLSDTNNTHLIKNKTNEVNTIIKKEIKNEKEKNNKKDEGCVASRVLPIAEVLKSIKGEENRISDQYYRIKRKFEYQNLMKSQQQQHHHHHNSVKKSKYF</sequence>
<protein>
    <recommendedName>
        <fullName evidence="2">SAP domain-containing protein</fullName>
    </recommendedName>
</protein>
<organism evidence="3 4">
    <name type="scientific">Anaeromyces robustus</name>
    <dbReference type="NCBI Taxonomy" id="1754192"/>
    <lineage>
        <taxon>Eukaryota</taxon>
        <taxon>Fungi</taxon>
        <taxon>Fungi incertae sedis</taxon>
        <taxon>Chytridiomycota</taxon>
        <taxon>Chytridiomycota incertae sedis</taxon>
        <taxon>Neocallimastigomycetes</taxon>
        <taxon>Neocallimastigales</taxon>
        <taxon>Neocallimastigaceae</taxon>
        <taxon>Anaeromyces</taxon>
    </lineage>
</organism>
<dbReference type="AlphaFoldDB" id="A0A1Y1WY10"/>
<dbReference type="Proteomes" id="UP000193944">
    <property type="component" value="Unassembled WGS sequence"/>
</dbReference>
<reference evidence="3 4" key="1">
    <citation type="submission" date="2016-08" db="EMBL/GenBank/DDBJ databases">
        <title>A Parts List for Fungal Cellulosomes Revealed by Comparative Genomics.</title>
        <authorList>
            <consortium name="DOE Joint Genome Institute"/>
            <person name="Haitjema C.H."/>
            <person name="Gilmore S.P."/>
            <person name="Henske J.K."/>
            <person name="Solomon K.V."/>
            <person name="De Groot R."/>
            <person name="Kuo A."/>
            <person name="Mondo S.J."/>
            <person name="Salamov A.A."/>
            <person name="Labutti K."/>
            <person name="Zhao Z."/>
            <person name="Chiniquy J."/>
            <person name="Barry K."/>
            <person name="Brewer H.M."/>
            <person name="Purvine S.O."/>
            <person name="Wright A.T."/>
            <person name="Boxma B."/>
            <person name="Van Alen T."/>
            <person name="Hackstein J.H."/>
            <person name="Baker S.E."/>
            <person name="Grigoriev I.V."/>
            <person name="O'Malley M.A."/>
        </authorList>
    </citation>
    <scope>NUCLEOTIDE SEQUENCE [LARGE SCALE GENOMIC DNA]</scope>
    <source>
        <strain evidence="3 4">S4</strain>
    </source>
</reference>
<dbReference type="Gene3D" id="1.10.720.30">
    <property type="entry name" value="SAP domain"/>
    <property type="match status" value="1"/>
</dbReference>
<dbReference type="OrthoDB" id="10654982at2759"/>
<dbReference type="InterPro" id="IPR036361">
    <property type="entry name" value="SAP_dom_sf"/>
</dbReference>
<gene>
    <name evidence="3" type="ORF">BCR32DRAFT_51862</name>
</gene>
<evidence type="ECO:0000256" key="1">
    <source>
        <dbReference type="SAM" id="MobiDB-lite"/>
    </source>
</evidence>
<dbReference type="EMBL" id="MCFG01000223">
    <property type="protein sequence ID" value="ORX78086.1"/>
    <property type="molecule type" value="Genomic_DNA"/>
</dbReference>
<feature type="domain" description="SAP" evidence="2">
    <location>
        <begin position="7"/>
        <end position="38"/>
    </location>
</feature>
<dbReference type="Pfam" id="PF02037">
    <property type="entry name" value="SAP"/>
    <property type="match status" value="1"/>
</dbReference>
<accession>A0A1Y1WY10</accession>
<feature type="region of interest" description="Disordered" evidence="1">
    <location>
        <begin position="171"/>
        <end position="190"/>
    </location>
</feature>
<reference evidence="3 4" key="2">
    <citation type="submission" date="2016-08" db="EMBL/GenBank/DDBJ databases">
        <title>Pervasive Adenine N6-methylation of Active Genes in Fungi.</title>
        <authorList>
            <consortium name="DOE Joint Genome Institute"/>
            <person name="Mondo S.J."/>
            <person name="Dannebaum R.O."/>
            <person name="Kuo R.C."/>
            <person name="Labutti K."/>
            <person name="Haridas S."/>
            <person name="Kuo A."/>
            <person name="Salamov A."/>
            <person name="Ahrendt S.R."/>
            <person name="Lipzen A."/>
            <person name="Sullivan W."/>
            <person name="Andreopoulos W.B."/>
            <person name="Clum A."/>
            <person name="Lindquist E."/>
            <person name="Daum C."/>
            <person name="Ramamoorthy G.K."/>
            <person name="Gryganskyi A."/>
            <person name="Culley D."/>
            <person name="Magnuson J.K."/>
            <person name="James T.Y."/>
            <person name="O'Malley M.A."/>
            <person name="Stajich J.E."/>
            <person name="Spatafora J.W."/>
            <person name="Visel A."/>
            <person name="Grigoriev I.V."/>
        </authorList>
    </citation>
    <scope>NUCLEOTIDE SEQUENCE [LARGE SCALE GENOMIC DNA]</scope>
    <source>
        <strain evidence="3 4">S4</strain>
    </source>
</reference>
<feature type="compositionally biased region" description="Basic residues" evidence="1">
    <location>
        <begin position="176"/>
        <end position="190"/>
    </location>
</feature>